<evidence type="ECO:0000256" key="2">
    <source>
        <dbReference type="SAM" id="MobiDB-lite"/>
    </source>
</evidence>
<gene>
    <name evidence="3" type="ORF">MNOR_LOCUS5074</name>
</gene>
<feature type="compositionally biased region" description="Low complexity" evidence="2">
    <location>
        <begin position="115"/>
        <end position="124"/>
    </location>
</feature>
<sequence length="149" mass="17260">VDYTKKQCKKVMQECDEEIVKTEKAIKVLQENIERKKNSRMQMDEHYAIFCEKIGKLRNKRHFYDQAVTSLKTSETLKGVSQCSVEVRNETEKLQKIAYEIENELKLMMKAFQDSGNCSNNDGNDSSEETDSDDGDSDDNEDNNNNMLQ</sequence>
<dbReference type="AlphaFoldDB" id="A0AAV2PYY4"/>
<evidence type="ECO:0000256" key="1">
    <source>
        <dbReference type="SAM" id="Coils"/>
    </source>
</evidence>
<dbReference type="Proteomes" id="UP001497623">
    <property type="component" value="Unassembled WGS sequence"/>
</dbReference>
<feature type="non-terminal residue" evidence="3">
    <location>
        <position position="1"/>
    </location>
</feature>
<name>A0AAV2PYY4_MEGNR</name>
<dbReference type="EMBL" id="CAXKWB010001912">
    <property type="protein sequence ID" value="CAL4065785.1"/>
    <property type="molecule type" value="Genomic_DNA"/>
</dbReference>
<protein>
    <submittedName>
        <fullName evidence="3">Uncharacterized protein</fullName>
    </submittedName>
</protein>
<evidence type="ECO:0000313" key="3">
    <source>
        <dbReference type="EMBL" id="CAL4065785.1"/>
    </source>
</evidence>
<feature type="region of interest" description="Disordered" evidence="2">
    <location>
        <begin position="115"/>
        <end position="149"/>
    </location>
</feature>
<accession>A0AAV2PYY4</accession>
<keyword evidence="4" id="KW-1185">Reference proteome</keyword>
<feature type="coiled-coil region" evidence="1">
    <location>
        <begin position="12"/>
        <end position="46"/>
    </location>
</feature>
<reference evidence="3 4" key="1">
    <citation type="submission" date="2024-05" db="EMBL/GenBank/DDBJ databases">
        <authorList>
            <person name="Wallberg A."/>
        </authorList>
    </citation>
    <scope>NUCLEOTIDE SEQUENCE [LARGE SCALE GENOMIC DNA]</scope>
</reference>
<comment type="caution">
    <text evidence="3">The sequence shown here is derived from an EMBL/GenBank/DDBJ whole genome shotgun (WGS) entry which is preliminary data.</text>
</comment>
<feature type="compositionally biased region" description="Acidic residues" evidence="2">
    <location>
        <begin position="125"/>
        <end position="142"/>
    </location>
</feature>
<keyword evidence="1" id="KW-0175">Coiled coil</keyword>
<organism evidence="3 4">
    <name type="scientific">Meganyctiphanes norvegica</name>
    <name type="common">Northern krill</name>
    <name type="synonym">Thysanopoda norvegica</name>
    <dbReference type="NCBI Taxonomy" id="48144"/>
    <lineage>
        <taxon>Eukaryota</taxon>
        <taxon>Metazoa</taxon>
        <taxon>Ecdysozoa</taxon>
        <taxon>Arthropoda</taxon>
        <taxon>Crustacea</taxon>
        <taxon>Multicrustacea</taxon>
        <taxon>Malacostraca</taxon>
        <taxon>Eumalacostraca</taxon>
        <taxon>Eucarida</taxon>
        <taxon>Euphausiacea</taxon>
        <taxon>Euphausiidae</taxon>
        <taxon>Meganyctiphanes</taxon>
    </lineage>
</organism>
<feature type="non-terminal residue" evidence="3">
    <location>
        <position position="149"/>
    </location>
</feature>
<evidence type="ECO:0000313" key="4">
    <source>
        <dbReference type="Proteomes" id="UP001497623"/>
    </source>
</evidence>
<proteinExistence type="predicted"/>